<evidence type="ECO:0000256" key="7">
    <source>
        <dbReference type="RuleBase" id="RU363032"/>
    </source>
</evidence>
<feature type="transmembrane region" description="Helical" evidence="7">
    <location>
        <begin position="164"/>
        <end position="185"/>
    </location>
</feature>
<comment type="similarity">
    <text evidence="7">Belongs to the binding-protein-dependent transport system permease family.</text>
</comment>
<reference evidence="9 10" key="1">
    <citation type="submission" date="2018-08" db="EMBL/GenBank/DDBJ databases">
        <title>A genome reference for cultivated species of the human gut microbiota.</title>
        <authorList>
            <person name="Zou Y."/>
            <person name="Xue W."/>
            <person name="Luo G."/>
        </authorList>
    </citation>
    <scope>NUCLEOTIDE SEQUENCE [LARGE SCALE GENOMIC DNA]</scope>
    <source>
        <strain evidence="9 10">TM09-12</strain>
    </source>
</reference>
<comment type="caution">
    <text evidence="9">The sequence shown here is derived from an EMBL/GenBank/DDBJ whole genome shotgun (WGS) entry which is preliminary data.</text>
</comment>
<dbReference type="PROSITE" id="PS50928">
    <property type="entry name" value="ABC_TM1"/>
    <property type="match status" value="1"/>
</dbReference>
<dbReference type="InterPro" id="IPR051393">
    <property type="entry name" value="ABC_transporter_permease"/>
</dbReference>
<organism evidence="9 10">
    <name type="scientific">Hungatella hathewayi</name>
    <dbReference type="NCBI Taxonomy" id="154046"/>
    <lineage>
        <taxon>Bacteria</taxon>
        <taxon>Bacillati</taxon>
        <taxon>Bacillota</taxon>
        <taxon>Clostridia</taxon>
        <taxon>Lachnospirales</taxon>
        <taxon>Lachnospiraceae</taxon>
        <taxon>Hungatella</taxon>
    </lineage>
</organism>
<dbReference type="AlphaFoldDB" id="A0A374P459"/>
<name>A0A374P459_9FIRM</name>
<accession>A0A374P459</accession>
<evidence type="ECO:0000256" key="4">
    <source>
        <dbReference type="ARBA" id="ARBA00022692"/>
    </source>
</evidence>
<feature type="domain" description="ABC transmembrane type-1" evidence="8">
    <location>
        <begin position="79"/>
        <end position="290"/>
    </location>
</feature>
<comment type="subcellular location">
    <subcellularLocation>
        <location evidence="1 7">Cell membrane</location>
        <topology evidence="1 7">Multi-pass membrane protein</topology>
    </subcellularLocation>
</comment>
<dbReference type="Gene3D" id="1.10.3720.10">
    <property type="entry name" value="MetI-like"/>
    <property type="match status" value="1"/>
</dbReference>
<keyword evidence="3" id="KW-1003">Cell membrane</keyword>
<keyword evidence="4 7" id="KW-0812">Transmembrane</keyword>
<protein>
    <submittedName>
        <fullName evidence="9">Sugar ABC transporter permease</fullName>
    </submittedName>
</protein>
<evidence type="ECO:0000256" key="3">
    <source>
        <dbReference type="ARBA" id="ARBA00022475"/>
    </source>
</evidence>
<keyword evidence="2 7" id="KW-0813">Transport</keyword>
<feature type="transmembrane region" description="Helical" evidence="7">
    <location>
        <begin position="21"/>
        <end position="46"/>
    </location>
</feature>
<sequence length="299" mass="33844">MKRHLFSASFGSYSFRKKITPWCILALPMIFTVWLKYYPILSAFYISLFQYDPIQSPGTFVGLSNYVSMFKMPYYWEAWKNTFIFLLLQLAMCFFIPLIQALFLNELTKLQKSLTTLYILPALIPTSVNVIIWRWIWHPDYGVANQILKFFGGQPQTWLSDPNLVKFCIIFPGILGGGLTVLLYLSAIQGISTDIMESASLDGCTGFGRIIHIILPNISFMIFIQLIMSVITTMQLLDAPYMYASGGPSGASTTQGIFIYNAFNQDLNYGRGSAASVILLLVIAALTIMQMHFEKSEKE</sequence>
<keyword evidence="5 7" id="KW-1133">Transmembrane helix</keyword>
<dbReference type="Pfam" id="PF00528">
    <property type="entry name" value="BPD_transp_1"/>
    <property type="match status" value="1"/>
</dbReference>
<dbReference type="InterPro" id="IPR035906">
    <property type="entry name" value="MetI-like_sf"/>
</dbReference>
<dbReference type="GO" id="GO:0055085">
    <property type="term" value="P:transmembrane transport"/>
    <property type="evidence" value="ECO:0007669"/>
    <property type="project" value="InterPro"/>
</dbReference>
<evidence type="ECO:0000313" key="9">
    <source>
        <dbReference type="EMBL" id="RGJ01500.1"/>
    </source>
</evidence>
<keyword evidence="6 7" id="KW-0472">Membrane</keyword>
<evidence type="ECO:0000313" key="10">
    <source>
        <dbReference type="Proteomes" id="UP000263014"/>
    </source>
</evidence>
<dbReference type="InterPro" id="IPR000515">
    <property type="entry name" value="MetI-like"/>
</dbReference>
<dbReference type="SUPFAM" id="SSF161098">
    <property type="entry name" value="MetI-like"/>
    <property type="match status" value="1"/>
</dbReference>
<evidence type="ECO:0000256" key="5">
    <source>
        <dbReference type="ARBA" id="ARBA00022989"/>
    </source>
</evidence>
<evidence type="ECO:0000259" key="8">
    <source>
        <dbReference type="PROSITE" id="PS50928"/>
    </source>
</evidence>
<dbReference type="RefSeq" id="WP_117621366.1">
    <property type="nucleotide sequence ID" value="NZ_CACRUH010000088.1"/>
</dbReference>
<dbReference type="GO" id="GO:0005886">
    <property type="term" value="C:plasma membrane"/>
    <property type="evidence" value="ECO:0007669"/>
    <property type="project" value="UniProtKB-SubCell"/>
</dbReference>
<proteinExistence type="inferred from homology"/>
<dbReference type="CDD" id="cd06261">
    <property type="entry name" value="TM_PBP2"/>
    <property type="match status" value="1"/>
</dbReference>
<feature type="transmembrane region" description="Helical" evidence="7">
    <location>
        <begin position="116"/>
        <end position="136"/>
    </location>
</feature>
<dbReference type="EMBL" id="QSON01000009">
    <property type="protein sequence ID" value="RGJ01500.1"/>
    <property type="molecule type" value="Genomic_DNA"/>
</dbReference>
<evidence type="ECO:0000256" key="2">
    <source>
        <dbReference type="ARBA" id="ARBA00022448"/>
    </source>
</evidence>
<evidence type="ECO:0000256" key="1">
    <source>
        <dbReference type="ARBA" id="ARBA00004651"/>
    </source>
</evidence>
<gene>
    <name evidence="9" type="ORF">DXD79_19080</name>
</gene>
<evidence type="ECO:0000256" key="6">
    <source>
        <dbReference type="ARBA" id="ARBA00023136"/>
    </source>
</evidence>
<feature type="transmembrane region" description="Helical" evidence="7">
    <location>
        <begin position="273"/>
        <end position="293"/>
    </location>
</feature>
<dbReference type="PANTHER" id="PTHR30193:SF37">
    <property type="entry name" value="INNER MEMBRANE ABC TRANSPORTER PERMEASE PROTEIN YCJO"/>
    <property type="match status" value="1"/>
</dbReference>
<dbReference type="Proteomes" id="UP000263014">
    <property type="component" value="Unassembled WGS sequence"/>
</dbReference>
<feature type="transmembrane region" description="Helical" evidence="7">
    <location>
        <begin position="206"/>
        <end position="231"/>
    </location>
</feature>
<feature type="transmembrane region" description="Helical" evidence="7">
    <location>
        <begin position="83"/>
        <end position="104"/>
    </location>
</feature>
<dbReference type="PANTHER" id="PTHR30193">
    <property type="entry name" value="ABC TRANSPORTER PERMEASE PROTEIN"/>
    <property type="match status" value="1"/>
</dbReference>